<accession>A0ABD3BZW6</accession>
<name>A0ABD3BZW6_9LAMI</name>
<comment type="caution">
    <text evidence="1">The sequence shown here is derived from an EMBL/GenBank/DDBJ whole genome shotgun (WGS) entry which is preliminary data.</text>
</comment>
<evidence type="ECO:0000313" key="1">
    <source>
        <dbReference type="EMBL" id="KAL3622651.1"/>
    </source>
</evidence>
<organism evidence="1 2">
    <name type="scientific">Castilleja foliolosa</name>
    <dbReference type="NCBI Taxonomy" id="1961234"/>
    <lineage>
        <taxon>Eukaryota</taxon>
        <taxon>Viridiplantae</taxon>
        <taxon>Streptophyta</taxon>
        <taxon>Embryophyta</taxon>
        <taxon>Tracheophyta</taxon>
        <taxon>Spermatophyta</taxon>
        <taxon>Magnoliopsida</taxon>
        <taxon>eudicotyledons</taxon>
        <taxon>Gunneridae</taxon>
        <taxon>Pentapetalae</taxon>
        <taxon>asterids</taxon>
        <taxon>lamiids</taxon>
        <taxon>Lamiales</taxon>
        <taxon>Orobanchaceae</taxon>
        <taxon>Pedicularideae</taxon>
        <taxon>Castillejinae</taxon>
        <taxon>Castilleja</taxon>
    </lineage>
</organism>
<dbReference type="Proteomes" id="UP001632038">
    <property type="component" value="Unassembled WGS sequence"/>
</dbReference>
<protein>
    <submittedName>
        <fullName evidence="1">Uncharacterized protein</fullName>
    </submittedName>
</protein>
<reference evidence="2" key="1">
    <citation type="journal article" date="2024" name="IScience">
        <title>Strigolactones Initiate the Formation of Haustorium-like Structures in Castilleja.</title>
        <authorList>
            <person name="Buerger M."/>
            <person name="Peterson D."/>
            <person name="Chory J."/>
        </authorList>
    </citation>
    <scope>NUCLEOTIDE SEQUENCE [LARGE SCALE GENOMIC DNA]</scope>
</reference>
<evidence type="ECO:0000313" key="2">
    <source>
        <dbReference type="Proteomes" id="UP001632038"/>
    </source>
</evidence>
<keyword evidence="2" id="KW-1185">Reference proteome</keyword>
<proteinExistence type="predicted"/>
<gene>
    <name evidence="1" type="ORF">CASFOL_034062</name>
</gene>
<dbReference type="EMBL" id="JAVIJP010000060">
    <property type="protein sequence ID" value="KAL3622651.1"/>
    <property type="molecule type" value="Genomic_DNA"/>
</dbReference>
<dbReference type="AlphaFoldDB" id="A0ABD3BZW6"/>
<sequence length="39" mass="4295">MDPQGKTQGPFSLYDLKSGPIMVTSLRTSEFGKLTHLGR</sequence>